<gene>
    <name evidence="1" type="ORF">HKI87_11g67020</name>
</gene>
<dbReference type="Gene3D" id="1.20.5.110">
    <property type="match status" value="1"/>
</dbReference>
<accession>A0AAX4PGK7</accession>
<organism evidence="1 2">
    <name type="scientific">Chloropicon roscoffensis</name>
    <dbReference type="NCBI Taxonomy" id="1461544"/>
    <lineage>
        <taxon>Eukaryota</taxon>
        <taxon>Viridiplantae</taxon>
        <taxon>Chlorophyta</taxon>
        <taxon>Chloropicophyceae</taxon>
        <taxon>Chloropicales</taxon>
        <taxon>Chloropicaceae</taxon>
        <taxon>Chloropicon</taxon>
    </lineage>
</organism>
<dbReference type="AlphaFoldDB" id="A0AAX4PGK7"/>
<proteinExistence type="predicted"/>
<reference evidence="1 2" key="1">
    <citation type="submission" date="2024-03" db="EMBL/GenBank/DDBJ databases">
        <title>Complete genome sequence of the green alga Chloropicon roscoffensis RCC1871.</title>
        <authorList>
            <person name="Lemieux C."/>
            <person name="Pombert J.-F."/>
            <person name="Otis C."/>
            <person name="Turmel M."/>
        </authorList>
    </citation>
    <scope>NUCLEOTIDE SEQUENCE [LARGE SCALE GENOMIC DNA]</scope>
    <source>
        <strain evidence="1 2">RCC1871</strain>
    </source>
</reference>
<name>A0AAX4PGK7_9CHLO</name>
<dbReference type="Proteomes" id="UP001472866">
    <property type="component" value="Chromosome 11"/>
</dbReference>
<keyword evidence="2" id="KW-1185">Reference proteome</keyword>
<evidence type="ECO:0000313" key="1">
    <source>
        <dbReference type="EMBL" id="WZN65145.1"/>
    </source>
</evidence>
<protein>
    <submittedName>
        <fullName evidence="1">Uncharacterized protein</fullName>
    </submittedName>
</protein>
<evidence type="ECO:0000313" key="2">
    <source>
        <dbReference type="Proteomes" id="UP001472866"/>
    </source>
</evidence>
<dbReference type="EMBL" id="CP151511">
    <property type="protein sequence ID" value="WZN65145.1"/>
    <property type="molecule type" value="Genomic_DNA"/>
</dbReference>
<sequence length="78" mass="9078">MNDQGQELVHTVGYERDNQKHVNLLQQDMRLLRTALQKFEYTARVKLAGLDEKLNSIERRLEYLQATSLTDLTGDNDD</sequence>